<keyword evidence="7" id="KW-1015">Disulfide bond</keyword>
<dbReference type="SUPFAM" id="SSF51445">
    <property type="entry name" value="(Trans)glycosidases"/>
    <property type="match status" value="1"/>
</dbReference>
<accession>A0A200R198</accession>
<evidence type="ECO:0000256" key="11">
    <source>
        <dbReference type="SAM" id="SignalP"/>
    </source>
</evidence>
<dbReference type="Gene3D" id="1.20.58.1040">
    <property type="match status" value="1"/>
</dbReference>
<proteinExistence type="inferred from homology"/>
<sequence length="459" mass="50215">MAKSAKHFLSPLFIFLLILQLSTAEYTIGVNYGMVADNLPPPSTVASFLKDKTTIDRIKLFDCNPDVLRAFANTGISVTVSVVNSDIIALSKPQPAQDWITANISPFYPQTKINRIAVGNEVMATADKTLISRLLPAMKSLYNALQKAGITDIQVSTPHSLGILSASEPPSSGRFRRVYDRVIFAPILQFHNDTKSPFMINPYPYFGYSAKTLDYALFKPNPGIFDKVTGKNYTNMFDAQLDAVYSAMNRLGFGNVDIVVAETGWPSLGAPNQPAVNLENALSYNGNLVKHVNSGEGTPLMPNRTFETYIFSLFNENQKPMNIAERNFGLFRPDLTPVYDVGILRDGQTGSPTAPVTPAPIVTPAPSDSGKMWCVPKPDVSDEELQKNIDYVCSLGSVDCTPIQDNGNCFTPNTIRSHAAFAMNAYYQTFGHQDFNCDFGGTGLIITSDPSTDTCTYVS</sequence>
<dbReference type="Proteomes" id="UP000195402">
    <property type="component" value="Unassembled WGS sequence"/>
</dbReference>
<dbReference type="Pfam" id="PF00332">
    <property type="entry name" value="Glyco_hydro_17"/>
    <property type="match status" value="1"/>
</dbReference>
<comment type="similarity">
    <text evidence="2 9">Belongs to the glycosyl hydrolase 17 family.</text>
</comment>
<feature type="chain" id="PRO_5012962021" description="glucan endo-1,3-beta-D-glucosidase" evidence="11">
    <location>
        <begin position="25"/>
        <end position="459"/>
    </location>
</feature>
<comment type="catalytic activity">
    <reaction evidence="1">
        <text>Hydrolysis of (1-&gt;3)-beta-D-glucosidic linkages in (1-&gt;3)-beta-D-glucans.</text>
        <dbReference type="EC" id="3.2.1.39"/>
    </reaction>
</comment>
<comment type="caution">
    <text evidence="13">The sequence shown here is derived from an EMBL/GenBank/DDBJ whole genome shotgun (WGS) entry which is preliminary data.</text>
</comment>
<evidence type="ECO:0000313" key="13">
    <source>
        <dbReference type="EMBL" id="OVA16503.1"/>
    </source>
</evidence>
<dbReference type="Pfam" id="PF07983">
    <property type="entry name" value="X8"/>
    <property type="match status" value="1"/>
</dbReference>
<dbReference type="PANTHER" id="PTHR32227">
    <property type="entry name" value="GLUCAN ENDO-1,3-BETA-GLUCOSIDASE BG1-RELATED-RELATED"/>
    <property type="match status" value="1"/>
</dbReference>
<evidence type="ECO:0000256" key="9">
    <source>
        <dbReference type="RuleBase" id="RU004335"/>
    </source>
</evidence>
<organism evidence="13 14">
    <name type="scientific">Macleaya cordata</name>
    <name type="common">Five-seeded plume-poppy</name>
    <name type="synonym">Bocconia cordata</name>
    <dbReference type="NCBI Taxonomy" id="56857"/>
    <lineage>
        <taxon>Eukaryota</taxon>
        <taxon>Viridiplantae</taxon>
        <taxon>Streptophyta</taxon>
        <taxon>Embryophyta</taxon>
        <taxon>Tracheophyta</taxon>
        <taxon>Spermatophyta</taxon>
        <taxon>Magnoliopsida</taxon>
        <taxon>Ranunculales</taxon>
        <taxon>Papaveraceae</taxon>
        <taxon>Papaveroideae</taxon>
        <taxon>Macleaya</taxon>
    </lineage>
</organism>
<evidence type="ECO:0000313" key="14">
    <source>
        <dbReference type="Proteomes" id="UP000195402"/>
    </source>
</evidence>
<reference evidence="13 14" key="1">
    <citation type="journal article" date="2017" name="Mol. Plant">
        <title>The Genome of Medicinal Plant Macleaya cordata Provides New Insights into Benzylisoquinoline Alkaloids Metabolism.</title>
        <authorList>
            <person name="Liu X."/>
            <person name="Liu Y."/>
            <person name="Huang P."/>
            <person name="Ma Y."/>
            <person name="Qing Z."/>
            <person name="Tang Q."/>
            <person name="Cao H."/>
            <person name="Cheng P."/>
            <person name="Zheng Y."/>
            <person name="Yuan Z."/>
            <person name="Zhou Y."/>
            <person name="Liu J."/>
            <person name="Tang Z."/>
            <person name="Zhuo Y."/>
            <person name="Zhang Y."/>
            <person name="Yu L."/>
            <person name="Huang J."/>
            <person name="Yang P."/>
            <person name="Peng Q."/>
            <person name="Zhang J."/>
            <person name="Jiang W."/>
            <person name="Zhang Z."/>
            <person name="Lin K."/>
            <person name="Ro D.K."/>
            <person name="Chen X."/>
            <person name="Xiong X."/>
            <person name="Shang Y."/>
            <person name="Huang S."/>
            <person name="Zeng J."/>
        </authorList>
    </citation>
    <scope>NUCLEOTIDE SEQUENCE [LARGE SCALE GENOMIC DNA]</scope>
    <source>
        <strain evidence="14">cv. BLH2017</strain>
        <tissue evidence="13">Root</tissue>
    </source>
</reference>
<dbReference type="FunFam" id="1.20.58.1040:FF:000003">
    <property type="entry name" value="glucan endo-1,3-beta-glucosidase 7"/>
    <property type="match status" value="1"/>
</dbReference>
<dbReference type="OrthoDB" id="1938138at2759"/>
<evidence type="ECO:0000256" key="1">
    <source>
        <dbReference type="ARBA" id="ARBA00000382"/>
    </source>
</evidence>
<dbReference type="OMA" id="WPTQADP"/>
<evidence type="ECO:0000256" key="8">
    <source>
        <dbReference type="ARBA" id="ARBA00023295"/>
    </source>
</evidence>
<dbReference type="STRING" id="56857.A0A200R198"/>
<dbReference type="FunCoup" id="A0A200R198">
    <property type="interactions" value="1"/>
</dbReference>
<dbReference type="InterPro" id="IPR012946">
    <property type="entry name" value="X8"/>
</dbReference>
<keyword evidence="5 10" id="KW-0378">Hydrolase</keyword>
<dbReference type="FunFam" id="3.20.20.80:FF:000002">
    <property type="entry name" value="Glucan endo-1,3-beta-glucosidase 3"/>
    <property type="match status" value="1"/>
</dbReference>
<feature type="signal peptide" evidence="11">
    <location>
        <begin position="1"/>
        <end position="24"/>
    </location>
</feature>
<dbReference type="GO" id="GO:0006952">
    <property type="term" value="P:defense response"/>
    <property type="evidence" value="ECO:0007669"/>
    <property type="project" value="UniProtKB-KW"/>
</dbReference>
<dbReference type="GO" id="GO:0042973">
    <property type="term" value="F:glucan endo-1,3-beta-D-glucosidase activity"/>
    <property type="evidence" value="ECO:0007669"/>
    <property type="project" value="UniProtKB-EC"/>
</dbReference>
<dbReference type="PROSITE" id="PS00587">
    <property type="entry name" value="GLYCOSYL_HYDROL_F17"/>
    <property type="match status" value="1"/>
</dbReference>
<dbReference type="InterPro" id="IPR000490">
    <property type="entry name" value="Glyco_hydro_17"/>
</dbReference>
<dbReference type="GO" id="GO:0005975">
    <property type="term" value="P:carbohydrate metabolic process"/>
    <property type="evidence" value="ECO:0007669"/>
    <property type="project" value="InterPro"/>
</dbReference>
<protein>
    <recommendedName>
        <fullName evidence="3">glucan endo-1,3-beta-D-glucosidase</fullName>
        <ecNumber evidence="3">3.2.1.39</ecNumber>
    </recommendedName>
</protein>
<dbReference type="Gene3D" id="3.20.20.80">
    <property type="entry name" value="Glycosidases"/>
    <property type="match status" value="1"/>
</dbReference>
<keyword evidence="8 10" id="KW-0326">Glycosidase</keyword>
<evidence type="ECO:0000256" key="5">
    <source>
        <dbReference type="ARBA" id="ARBA00022801"/>
    </source>
</evidence>
<evidence type="ECO:0000256" key="10">
    <source>
        <dbReference type="RuleBase" id="RU004336"/>
    </source>
</evidence>
<name>A0A200R198_MACCD</name>
<keyword evidence="4 11" id="KW-0732">Signal</keyword>
<evidence type="ECO:0000259" key="12">
    <source>
        <dbReference type="SMART" id="SM00768"/>
    </source>
</evidence>
<dbReference type="EC" id="3.2.1.39" evidence="3"/>
<evidence type="ECO:0000256" key="4">
    <source>
        <dbReference type="ARBA" id="ARBA00022729"/>
    </source>
</evidence>
<gene>
    <name evidence="13" type="ORF">BVC80_399g12</name>
</gene>
<feature type="domain" description="X8" evidence="12">
    <location>
        <begin position="372"/>
        <end position="457"/>
    </location>
</feature>
<dbReference type="SMART" id="SM00768">
    <property type="entry name" value="X8"/>
    <property type="match status" value="1"/>
</dbReference>
<evidence type="ECO:0000256" key="2">
    <source>
        <dbReference type="ARBA" id="ARBA00008773"/>
    </source>
</evidence>
<evidence type="ECO:0000256" key="7">
    <source>
        <dbReference type="ARBA" id="ARBA00023157"/>
    </source>
</evidence>
<dbReference type="InterPro" id="IPR017853">
    <property type="entry name" value="GH"/>
</dbReference>
<dbReference type="InterPro" id="IPR044965">
    <property type="entry name" value="Glyco_hydro_17_plant"/>
</dbReference>
<keyword evidence="6" id="KW-0611">Plant defense</keyword>
<keyword evidence="14" id="KW-1185">Reference proteome</keyword>
<dbReference type="EMBL" id="MVGT01000492">
    <property type="protein sequence ID" value="OVA16503.1"/>
    <property type="molecule type" value="Genomic_DNA"/>
</dbReference>
<evidence type="ECO:0000256" key="6">
    <source>
        <dbReference type="ARBA" id="ARBA00022821"/>
    </source>
</evidence>
<dbReference type="AlphaFoldDB" id="A0A200R198"/>
<evidence type="ECO:0000256" key="3">
    <source>
        <dbReference type="ARBA" id="ARBA00012780"/>
    </source>
</evidence>
<dbReference type="InParanoid" id="A0A200R198"/>